<dbReference type="PANTHER" id="PTHR12733">
    <property type="entry name" value="MITOCHONDRIAL ATP SYNTHASE B CHAIN"/>
    <property type="match status" value="1"/>
</dbReference>
<keyword evidence="8 9" id="KW-0472">Membrane</keyword>
<dbReference type="InterPro" id="IPR013837">
    <property type="entry name" value="ATP_synth_F0_suB"/>
</dbReference>
<proteinExistence type="inferred from homology"/>
<evidence type="ECO:0000256" key="7">
    <source>
        <dbReference type="ARBA" id="ARBA00023128"/>
    </source>
</evidence>
<protein>
    <recommendedName>
        <fullName evidence="9">ATP synthase subunit b</fullName>
    </recommendedName>
</protein>
<accession>A0AAW2I1B6</accession>
<keyword evidence="3 9" id="KW-0138">CF(0)</keyword>
<evidence type="ECO:0000256" key="9">
    <source>
        <dbReference type="RuleBase" id="RU368017"/>
    </source>
</evidence>
<comment type="function">
    <text evidence="9">Subunit b, of the mitochondrial membrane ATP synthase complex (F(1)F(0) ATP synthase or Complex V) that produces ATP from ADP in the presence of a proton gradient across the membrane which is generated by electron transport complexes of the respiratory chain. ATP synthase complex consist of a soluble F(1) head domain - the catalytic core - and a membrane F(1) domain - the membrane proton channel. These two domains are linked by a central stalk rotating inside the F(1) region and a stationary peripheral stalk. During catalysis, ATP synthesis in the catalytic domain of F(1) is coupled via a rotary mechanism of the central stalk subunits to proton translocation. In vivo, can only synthesize ATP although its ATP hydrolase activity can be activated artificially in vitro. Part of the complex F(0) domain. Part of the complex F(0) domain and the peripheric stalk, which acts as a stator to hold the catalytic alpha(3)beta(3) subcomplex and subunit a/ATP6 static relative to the rotary elements.</text>
</comment>
<comment type="similarity">
    <text evidence="1 9">Belongs to the eukaryotic ATPase B chain family.</text>
</comment>
<keyword evidence="2 9" id="KW-0813">Transport</keyword>
<evidence type="ECO:0000256" key="5">
    <source>
        <dbReference type="ARBA" id="ARBA00022792"/>
    </source>
</evidence>
<dbReference type="EMBL" id="JARGDH010000002">
    <property type="protein sequence ID" value="KAL0275576.1"/>
    <property type="molecule type" value="Genomic_DNA"/>
</dbReference>
<dbReference type="GO" id="GO:0005743">
    <property type="term" value="C:mitochondrial inner membrane"/>
    <property type="evidence" value="ECO:0007669"/>
    <property type="project" value="UniProtKB-SubCell"/>
</dbReference>
<reference evidence="10" key="1">
    <citation type="journal article" date="2024" name="Gigascience">
        <title>Chromosome-level genome of the poultry shaft louse Menopon gallinae provides insight into the host-switching and adaptive evolution of parasitic lice.</title>
        <authorList>
            <person name="Xu Y."/>
            <person name="Ma L."/>
            <person name="Liu S."/>
            <person name="Liang Y."/>
            <person name="Liu Q."/>
            <person name="He Z."/>
            <person name="Tian L."/>
            <person name="Duan Y."/>
            <person name="Cai W."/>
            <person name="Li H."/>
            <person name="Song F."/>
        </authorList>
    </citation>
    <scope>NUCLEOTIDE SEQUENCE</scope>
    <source>
        <strain evidence="10">Cailab_2023a</strain>
    </source>
</reference>
<keyword evidence="6 9" id="KW-0406">Ion transport</keyword>
<comment type="caution">
    <text evidence="10">The sequence shown here is derived from an EMBL/GenBank/DDBJ whole genome shotgun (WGS) entry which is preliminary data.</text>
</comment>
<evidence type="ECO:0000256" key="3">
    <source>
        <dbReference type="ARBA" id="ARBA00022547"/>
    </source>
</evidence>
<dbReference type="GO" id="GO:0045259">
    <property type="term" value="C:proton-transporting ATP synthase complex"/>
    <property type="evidence" value="ECO:0007669"/>
    <property type="project" value="UniProtKB-KW"/>
</dbReference>
<evidence type="ECO:0000256" key="6">
    <source>
        <dbReference type="ARBA" id="ARBA00023065"/>
    </source>
</evidence>
<evidence type="ECO:0000256" key="2">
    <source>
        <dbReference type="ARBA" id="ARBA00022448"/>
    </source>
</evidence>
<dbReference type="AlphaFoldDB" id="A0AAW2I1B6"/>
<keyword evidence="7 9" id="KW-0496">Mitochondrion</keyword>
<dbReference type="PANTHER" id="PTHR12733:SF3">
    <property type="entry name" value="ATP SYNTHASE F(0) COMPLEX SUBUNIT B1, MITOCHONDRIAL"/>
    <property type="match status" value="1"/>
</dbReference>
<keyword evidence="5 9" id="KW-0999">Mitochondrion inner membrane</keyword>
<dbReference type="SUPFAM" id="SSF161060">
    <property type="entry name" value="ATP synthase B chain-like"/>
    <property type="match status" value="1"/>
</dbReference>
<comment type="subunit">
    <text evidence="9">F-type ATPases have 2 components, CF(1) - the catalytic core - and CF(0) - the membrane proton channel. CF(1) and CF(0) have multiple subunits.</text>
</comment>
<organism evidence="10">
    <name type="scientific">Menopon gallinae</name>
    <name type="common">poultry shaft louse</name>
    <dbReference type="NCBI Taxonomy" id="328185"/>
    <lineage>
        <taxon>Eukaryota</taxon>
        <taxon>Metazoa</taxon>
        <taxon>Ecdysozoa</taxon>
        <taxon>Arthropoda</taxon>
        <taxon>Hexapoda</taxon>
        <taxon>Insecta</taxon>
        <taxon>Pterygota</taxon>
        <taxon>Neoptera</taxon>
        <taxon>Paraneoptera</taxon>
        <taxon>Psocodea</taxon>
        <taxon>Troctomorpha</taxon>
        <taxon>Phthiraptera</taxon>
        <taxon>Amblycera</taxon>
        <taxon>Menoponidae</taxon>
        <taxon>Menopon</taxon>
    </lineage>
</organism>
<name>A0AAW2I1B6_9NEOP</name>
<evidence type="ECO:0000313" key="10">
    <source>
        <dbReference type="EMBL" id="KAL0275576.1"/>
    </source>
</evidence>
<evidence type="ECO:0000256" key="1">
    <source>
        <dbReference type="ARBA" id="ARBA00007479"/>
    </source>
</evidence>
<dbReference type="Pfam" id="PF05405">
    <property type="entry name" value="Mt_ATP-synt_B"/>
    <property type="match status" value="1"/>
</dbReference>
<evidence type="ECO:0000256" key="4">
    <source>
        <dbReference type="ARBA" id="ARBA00022781"/>
    </source>
</evidence>
<dbReference type="Gene3D" id="1.20.5.2210">
    <property type="match status" value="1"/>
</dbReference>
<evidence type="ECO:0000256" key="8">
    <source>
        <dbReference type="ARBA" id="ARBA00023136"/>
    </source>
</evidence>
<gene>
    <name evidence="10" type="ORF">PYX00_003388</name>
</gene>
<keyword evidence="4 9" id="KW-0375">Hydrogen ion transport</keyword>
<dbReference type="GO" id="GO:0046933">
    <property type="term" value="F:proton-transporting ATP synthase activity, rotational mechanism"/>
    <property type="evidence" value="ECO:0007669"/>
    <property type="project" value="TreeGrafter"/>
</dbReference>
<sequence>MLSRLYPRTGLQEALKCVAKSQVPRVFVATSSVSKTSNQRDLVNFPRPKQLEHSPPVVFGFVPKSWFDFFYPKTGVTGPYMLLFGSTVYMFSKEIIVVNPELCLGAMFVTSVTFIHMKYGNKIKEIIYKIHDEEVANLNSAQNMKKDELKQSIQMNEDYVRQIGGTLSYLPQAQRENVYLQMEAAYRSRIQEAYTNVKRMLDYQAERDEIERRVTQKNLVDWVIGNVEKSITPELKKNVLKQCIADLKTLTVRA</sequence>
<comment type="subcellular location">
    <subcellularLocation>
        <location evidence="9">Mitochondrion</location>
    </subcellularLocation>
    <subcellularLocation>
        <location evidence="9">Mitochondrion inner membrane</location>
    </subcellularLocation>
</comment>
<dbReference type="InterPro" id="IPR008688">
    <property type="entry name" value="ATP_synth_Bsub_B/MI25"/>
</dbReference>